<evidence type="ECO:0000256" key="1">
    <source>
        <dbReference type="SAM" id="MobiDB-lite"/>
    </source>
</evidence>
<evidence type="ECO:0000313" key="2">
    <source>
        <dbReference type="EMBL" id="GAA0429233.1"/>
    </source>
</evidence>
<sequence>MKMDKGNKPQYRNLRRRKSGMTANETLFQSAKFCKGSGHPMNKSVKHHARQRYAYN</sequence>
<evidence type="ECO:0000313" key="3">
    <source>
        <dbReference type="Proteomes" id="UP001501459"/>
    </source>
</evidence>
<proteinExistence type="predicted"/>
<dbReference type="EMBL" id="BAAADM010000005">
    <property type="protein sequence ID" value="GAA0429233.1"/>
    <property type="molecule type" value="Genomic_DNA"/>
</dbReference>
<reference evidence="3" key="1">
    <citation type="journal article" date="2019" name="Int. J. Syst. Evol. Microbiol.">
        <title>The Global Catalogue of Microorganisms (GCM) 10K type strain sequencing project: providing services to taxonomists for standard genome sequencing and annotation.</title>
        <authorList>
            <consortium name="The Broad Institute Genomics Platform"/>
            <consortium name="The Broad Institute Genome Sequencing Center for Infectious Disease"/>
            <person name="Wu L."/>
            <person name="Ma J."/>
        </authorList>
    </citation>
    <scope>NUCLEOTIDE SEQUENCE [LARGE SCALE GENOMIC DNA]</scope>
    <source>
        <strain evidence="3">JCM 12149</strain>
    </source>
</reference>
<feature type="compositionally biased region" description="Basic residues" evidence="1">
    <location>
        <begin position="44"/>
        <end position="56"/>
    </location>
</feature>
<accession>A0ABP3IVT0</accession>
<name>A0ABP3IVT0_9BACI</name>
<dbReference type="Proteomes" id="UP001501459">
    <property type="component" value="Unassembled WGS sequence"/>
</dbReference>
<feature type="region of interest" description="Disordered" evidence="1">
    <location>
        <begin position="1"/>
        <end position="56"/>
    </location>
</feature>
<protein>
    <submittedName>
        <fullName evidence="2">Uncharacterized protein</fullName>
    </submittedName>
</protein>
<organism evidence="2 3">
    <name type="scientific">Lentibacillus halophilus</name>
    <dbReference type="NCBI Taxonomy" id="295065"/>
    <lineage>
        <taxon>Bacteria</taxon>
        <taxon>Bacillati</taxon>
        <taxon>Bacillota</taxon>
        <taxon>Bacilli</taxon>
        <taxon>Bacillales</taxon>
        <taxon>Bacillaceae</taxon>
        <taxon>Lentibacillus</taxon>
    </lineage>
</organism>
<keyword evidence="3" id="KW-1185">Reference proteome</keyword>
<gene>
    <name evidence="2" type="ORF">GCM10008983_01950</name>
</gene>
<comment type="caution">
    <text evidence="2">The sequence shown here is derived from an EMBL/GenBank/DDBJ whole genome shotgun (WGS) entry which is preliminary data.</text>
</comment>